<evidence type="ECO:0000313" key="3">
    <source>
        <dbReference type="Proteomes" id="UP000199233"/>
    </source>
</evidence>
<feature type="transmembrane region" description="Helical" evidence="1">
    <location>
        <begin position="224"/>
        <end position="242"/>
    </location>
</feature>
<dbReference type="RefSeq" id="WP_093284075.1">
    <property type="nucleotide sequence ID" value="NZ_FOFS01000005.1"/>
</dbReference>
<feature type="transmembrane region" description="Helical" evidence="1">
    <location>
        <begin position="20"/>
        <end position="43"/>
    </location>
</feature>
<organism evidence="2 3">
    <name type="scientific">Solimonas aquatica</name>
    <dbReference type="NCBI Taxonomy" id="489703"/>
    <lineage>
        <taxon>Bacteria</taxon>
        <taxon>Pseudomonadati</taxon>
        <taxon>Pseudomonadota</taxon>
        <taxon>Gammaproteobacteria</taxon>
        <taxon>Nevskiales</taxon>
        <taxon>Nevskiaceae</taxon>
        <taxon>Solimonas</taxon>
    </lineage>
</organism>
<feature type="transmembrane region" description="Helical" evidence="1">
    <location>
        <begin position="171"/>
        <end position="192"/>
    </location>
</feature>
<keyword evidence="3" id="KW-1185">Reference proteome</keyword>
<reference evidence="2 3" key="1">
    <citation type="submission" date="2016-10" db="EMBL/GenBank/DDBJ databases">
        <authorList>
            <person name="de Groot N.N."/>
        </authorList>
    </citation>
    <scope>NUCLEOTIDE SEQUENCE [LARGE SCALE GENOMIC DNA]</scope>
    <source>
        <strain evidence="2 3">DSM 25927</strain>
    </source>
</reference>
<evidence type="ECO:0000256" key="1">
    <source>
        <dbReference type="SAM" id="Phobius"/>
    </source>
</evidence>
<keyword evidence="1" id="KW-0812">Transmembrane</keyword>
<feature type="transmembrane region" description="Helical" evidence="1">
    <location>
        <begin position="63"/>
        <end position="84"/>
    </location>
</feature>
<dbReference type="Pfam" id="PF12679">
    <property type="entry name" value="ABC2_membrane_2"/>
    <property type="match status" value="1"/>
</dbReference>
<dbReference type="EMBL" id="FOFS01000005">
    <property type="protein sequence ID" value="SEQ26912.1"/>
    <property type="molecule type" value="Genomic_DNA"/>
</dbReference>
<protein>
    <submittedName>
        <fullName evidence="2">ABC-2 type transport system permease protein</fullName>
    </submittedName>
</protein>
<dbReference type="PANTHER" id="PTHR43471:SF12">
    <property type="entry name" value="HYPOTHETICAL MEMBRANE PROTEIN, CONSERVED"/>
    <property type="match status" value="1"/>
</dbReference>
<feature type="transmembrane region" description="Helical" evidence="1">
    <location>
        <begin position="139"/>
        <end position="164"/>
    </location>
</feature>
<accession>A0A1H9EMV0</accession>
<keyword evidence="1" id="KW-0472">Membrane</keyword>
<dbReference type="GO" id="GO:0005886">
    <property type="term" value="C:plasma membrane"/>
    <property type="evidence" value="ECO:0007669"/>
    <property type="project" value="UniProtKB-SubCell"/>
</dbReference>
<dbReference type="GO" id="GO:0140359">
    <property type="term" value="F:ABC-type transporter activity"/>
    <property type="evidence" value="ECO:0007669"/>
    <property type="project" value="InterPro"/>
</dbReference>
<evidence type="ECO:0000313" key="2">
    <source>
        <dbReference type="EMBL" id="SEQ26912.1"/>
    </source>
</evidence>
<sequence length="247" mass="26920">MSAVLSIARTEWRRIFLSPLAWAVLAVVQFIVGFVFINLLLQYAAAAGSDESMGVSDYIGGSLYGFATILLLLVMPLMTMRLFAEERKNGSITLLFSAPVSLTEIVLGKFLGVLGFIAAVIVLLALMPLSLAGATHLDWGRIAAGLTGLFLLMMSFASAGLFVSSCTREPTIAAVMSFGLLLVIWLINILAFNDSVPFKELFGYLSLIDHFESLRRGVFNSADVIYYLLFSGLFLSLTVLRLDIERA</sequence>
<dbReference type="OrthoDB" id="9794512at2"/>
<dbReference type="PANTHER" id="PTHR43471">
    <property type="entry name" value="ABC TRANSPORTER PERMEASE"/>
    <property type="match status" value="1"/>
</dbReference>
<dbReference type="Proteomes" id="UP000199233">
    <property type="component" value="Unassembled WGS sequence"/>
</dbReference>
<feature type="transmembrane region" description="Helical" evidence="1">
    <location>
        <begin position="105"/>
        <end position="127"/>
    </location>
</feature>
<keyword evidence="1" id="KW-1133">Transmembrane helix</keyword>
<dbReference type="STRING" id="489703.SAMN04488038_10592"/>
<name>A0A1H9EMV0_9GAMM</name>
<gene>
    <name evidence="2" type="ORF">SAMN04488038_10592</name>
</gene>
<proteinExistence type="predicted"/>
<dbReference type="AlphaFoldDB" id="A0A1H9EMV0"/>